<evidence type="ECO:0000259" key="2">
    <source>
        <dbReference type="Pfam" id="PF19270"/>
    </source>
</evidence>
<evidence type="ECO:0000313" key="3">
    <source>
        <dbReference type="EMBL" id="CAG90113.2"/>
    </source>
</evidence>
<accession>Q6BJF6</accession>
<keyword evidence="1" id="KW-0833">Ubl conjugation pathway</keyword>
<dbReference type="KEGG" id="dha:DEHA2G02772g"/>
<dbReference type="InterPro" id="IPR036047">
    <property type="entry name" value="F-box-like_dom_sf"/>
</dbReference>
<dbReference type="AlphaFoldDB" id="Q6BJF6"/>
<protein>
    <submittedName>
        <fullName evidence="3">DEHA2G02772p</fullName>
    </submittedName>
</protein>
<gene>
    <name evidence="3" type="ordered locus">DEHA2G02772g</name>
</gene>
<dbReference type="eggNOG" id="KOG2997">
    <property type="taxonomic scope" value="Eukaryota"/>
</dbReference>
<dbReference type="VEuPathDB" id="FungiDB:DEHA2G02772g"/>
<dbReference type="STRING" id="284592.Q6BJF6"/>
<dbReference type="GO" id="GO:0031146">
    <property type="term" value="P:SCF-dependent proteasomal ubiquitin-dependent protein catabolic process"/>
    <property type="evidence" value="ECO:0007669"/>
    <property type="project" value="TreeGrafter"/>
</dbReference>
<dbReference type="OMA" id="RWNRLDF"/>
<organism evidence="3 4">
    <name type="scientific">Debaryomyces hansenii (strain ATCC 36239 / CBS 767 / BCRC 21394 / JCM 1990 / NBRC 0083 / IGC 2968)</name>
    <name type="common">Yeast</name>
    <name type="synonym">Torulaspora hansenii</name>
    <dbReference type="NCBI Taxonomy" id="284592"/>
    <lineage>
        <taxon>Eukaryota</taxon>
        <taxon>Fungi</taxon>
        <taxon>Dikarya</taxon>
        <taxon>Ascomycota</taxon>
        <taxon>Saccharomycotina</taxon>
        <taxon>Pichiomycetes</taxon>
        <taxon>Debaryomycetaceae</taxon>
        <taxon>Debaryomyces</taxon>
    </lineage>
</organism>
<dbReference type="InParanoid" id="Q6BJF6"/>
<dbReference type="EMBL" id="CR382139">
    <property type="protein sequence ID" value="CAG90113.2"/>
    <property type="molecule type" value="Genomic_DNA"/>
</dbReference>
<evidence type="ECO:0000313" key="4">
    <source>
        <dbReference type="Proteomes" id="UP000000599"/>
    </source>
</evidence>
<dbReference type="RefSeq" id="XP_461665.2">
    <property type="nucleotide sequence ID" value="XM_461665.1"/>
</dbReference>
<dbReference type="InterPro" id="IPR045464">
    <property type="entry name" value="Hrt3/FBXO9_C"/>
</dbReference>
<sequence length="447" mass="51733">MSSGTSIIDNNLQNDVNTHTSLLTSLSAEDNEAIALFEKGIEKESHGSMSDAVEFYRKAFRINEKVDLLYRTKRVPHNVYKLKQQGGKNIAKRVDEAKVRSIDVDKLLESFSNAEAHAPDPNNPDQQHDDMVTIKFQNLDLDADTIKNLKPISALMHLPNDIWMHIFEILLITNPESWFNFSITCKKNAFLGLGSKNIWRKLCYLVYPQQVYYENKLYLESMQAPGMSDSLSLPVPYDQLMILPQYQNSWKYMLRNRPFIKFHGCYISVINYYSEGGKAEFSSSWSNPVKTITYYRYLRFYPDGTCVKVLSTLEPNRVIPNLSKYNSQKSLIPTVVDPSAKTVMTNTQVPTKESHNIYHGKWTISTNGEIHIEINEGSVPYYNFHYHFQIKSLGGIFKHSKLNWITYYAIRKKLSQDDDREGEETEFPLKNEKAFKFSKVRSYKVDN</sequence>
<keyword evidence="4" id="KW-1185">Reference proteome</keyword>
<dbReference type="Pfam" id="PF19270">
    <property type="entry name" value="FBO_C"/>
    <property type="match status" value="1"/>
</dbReference>
<name>Q6BJF6_DEBHA</name>
<dbReference type="HOGENOM" id="CLU_017706_1_0_1"/>
<dbReference type="GO" id="GO:0005737">
    <property type="term" value="C:cytoplasm"/>
    <property type="evidence" value="ECO:0007669"/>
    <property type="project" value="TreeGrafter"/>
</dbReference>
<dbReference type="PANTHER" id="PTHR12874:SF9">
    <property type="entry name" value="F-BOX ONLY PROTEIN 48"/>
    <property type="match status" value="1"/>
</dbReference>
<dbReference type="OrthoDB" id="2117972at2759"/>
<dbReference type="FunCoup" id="Q6BJF6">
    <property type="interactions" value="142"/>
</dbReference>
<dbReference type="PANTHER" id="PTHR12874">
    <property type="entry name" value="F-BOX ONLY PROTEIN 48-RELATED"/>
    <property type="match status" value="1"/>
</dbReference>
<dbReference type="Proteomes" id="UP000000599">
    <property type="component" value="Chromosome G"/>
</dbReference>
<proteinExistence type="predicted"/>
<dbReference type="GeneID" id="2904531"/>
<dbReference type="SUPFAM" id="SSF81383">
    <property type="entry name" value="F-box domain"/>
    <property type="match status" value="1"/>
</dbReference>
<reference evidence="3 4" key="1">
    <citation type="journal article" date="2004" name="Nature">
        <title>Genome evolution in yeasts.</title>
        <authorList>
            <consortium name="Genolevures"/>
            <person name="Dujon B."/>
            <person name="Sherman D."/>
            <person name="Fischer G."/>
            <person name="Durrens P."/>
            <person name="Casaregola S."/>
            <person name="Lafontaine I."/>
            <person name="de Montigny J."/>
            <person name="Marck C."/>
            <person name="Neuveglise C."/>
            <person name="Talla E."/>
            <person name="Goffard N."/>
            <person name="Frangeul L."/>
            <person name="Aigle M."/>
            <person name="Anthouard V."/>
            <person name="Babour A."/>
            <person name="Barbe V."/>
            <person name="Barnay S."/>
            <person name="Blanchin S."/>
            <person name="Beckerich J.M."/>
            <person name="Beyne E."/>
            <person name="Bleykasten C."/>
            <person name="Boisrame A."/>
            <person name="Boyer J."/>
            <person name="Cattolico L."/>
            <person name="Confanioleri F."/>
            <person name="de Daruvar A."/>
            <person name="Despons L."/>
            <person name="Fabre E."/>
            <person name="Fairhead C."/>
            <person name="Ferry-Dumazet H."/>
            <person name="Groppi A."/>
            <person name="Hantraye F."/>
            <person name="Hennequin C."/>
            <person name="Jauniaux N."/>
            <person name="Joyet P."/>
            <person name="Kachouri R."/>
            <person name="Kerrest A."/>
            <person name="Koszul R."/>
            <person name="Lemaire M."/>
            <person name="Lesur I."/>
            <person name="Ma L."/>
            <person name="Muller H."/>
            <person name="Nicaud J.M."/>
            <person name="Nikolski M."/>
            <person name="Oztas S."/>
            <person name="Ozier-Kalogeropoulos O."/>
            <person name="Pellenz S."/>
            <person name="Potier S."/>
            <person name="Richard G.F."/>
            <person name="Straub M.L."/>
            <person name="Suleau A."/>
            <person name="Swennene D."/>
            <person name="Tekaia F."/>
            <person name="Wesolowski-Louvel M."/>
            <person name="Westhof E."/>
            <person name="Wirth B."/>
            <person name="Zeniou-Meyer M."/>
            <person name="Zivanovic I."/>
            <person name="Bolotin-Fukuhara M."/>
            <person name="Thierry A."/>
            <person name="Bouchier C."/>
            <person name="Caudron B."/>
            <person name="Scarpelli C."/>
            <person name="Gaillardin C."/>
            <person name="Weissenbach J."/>
            <person name="Wincker P."/>
            <person name="Souciet J.L."/>
        </authorList>
    </citation>
    <scope>NUCLEOTIDE SEQUENCE [LARGE SCALE GENOMIC DNA]</scope>
    <source>
        <strain evidence="4">ATCC 36239 / CBS 767 / BCRC 21394 / JCM 1990 / NBRC 0083 / IGC 2968</strain>
    </source>
</reference>
<feature type="domain" description="F-box protein Hrt3/FBXO9 C-terminal" evidence="2">
    <location>
        <begin position="244"/>
        <end position="379"/>
    </location>
</feature>
<dbReference type="GO" id="GO:0019005">
    <property type="term" value="C:SCF ubiquitin ligase complex"/>
    <property type="evidence" value="ECO:0007669"/>
    <property type="project" value="TreeGrafter"/>
</dbReference>
<evidence type="ECO:0000256" key="1">
    <source>
        <dbReference type="ARBA" id="ARBA00022786"/>
    </source>
</evidence>